<dbReference type="GeneID" id="83220289"/>
<protein>
    <submittedName>
        <fullName evidence="2">Uncharacterized protein</fullName>
    </submittedName>
</protein>
<feature type="region of interest" description="Disordered" evidence="1">
    <location>
        <begin position="45"/>
        <end position="74"/>
    </location>
</feature>
<reference evidence="2 3" key="1">
    <citation type="submission" date="2023-03" db="EMBL/GenBank/DDBJ databases">
        <title>Genome sequence of Lichtheimia ornata CBS 291.66.</title>
        <authorList>
            <person name="Mohabir J.T."/>
            <person name="Shea T.P."/>
            <person name="Kurbessoian T."/>
            <person name="Berby B."/>
            <person name="Fontaine J."/>
            <person name="Livny J."/>
            <person name="Gnirke A."/>
            <person name="Stajich J.E."/>
            <person name="Cuomo C.A."/>
        </authorList>
    </citation>
    <scope>NUCLEOTIDE SEQUENCE [LARGE SCALE GENOMIC DNA]</scope>
    <source>
        <strain evidence="2">CBS 291.66</strain>
    </source>
</reference>
<evidence type="ECO:0000313" key="3">
    <source>
        <dbReference type="Proteomes" id="UP001234581"/>
    </source>
</evidence>
<evidence type="ECO:0000313" key="2">
    <source>
        <dbReference type="EMBL" id="KAJ8651484.1"/>
    </source>
</evidence>
<dbReference type="RefSeq" id="XP_058336398.1">
    <property type="nucleotide sequence ID" value="XM_058492840.1"/>
</dbReference>
<organism evidence="2 3">
    <name type="scientific">Lichtheimia ornata</name>
    <dbReference type="NCBI Taxonomy" id="688661"/>
    <lineage>
        <taxon>Eukaryota</taxon>
        <taxon>Fungi</taxon>
        <taxon>Fungi incertae sedis</taxon>
        <taxon>Mucoromycota</taxon>
        <taxon>Mucoromycotina</taxon>
        <taxon>Mucoromycetes</taxon>
        <taxon>Mucorales</taxon>
        <taxon>Lichtheimiaceae</taxon>
        <taxon>Lichtheimia</taxon>
    </lineage>
</organism>
<dbReference type="AlphaFoldDB" id="A0AAD7XP60"/>
<keyword evidence="3" id="KW-1185">Reference proteome</keyword>
<comment type="caution">
    <text evidence="2">The sequence shown here is derived from an EMBL/GenBank/DDBJ whole genome shotgun (WGS) entry which is preliminary data.</text>
</comment>
<evidence type="ECO:0000256" key="1">
    <source>
        <dbReference type="SAM" id="MobiDB-lite"/>
    </source>
</evidence>
<dbReference type="EMBL" id="JARTCD010000185">
    <property type="protein sequence ID" value="KAJ8651484.1"/>
    <property type="molecule type" value="Genomic_DNA"/>
</dbReference>
<gene>
    <name evidence="2" type="ORF">O0I10_012962</name>
</gene>
<dbReference type="Proteomes" id="UP001234581">
    <property type="component" value="Unassembled WGS sequence"/>
</dbReference>
<name>A0AAD7XP60_9FUNG</name>
<sequence>MERAIGDIKKHINSKRDPGTNAVNVMIHLAAIQHHRRLDDVKPIIEDEASATSQQQSSEVLVESEEYENDADYYEENSERCEIWGPYERKKVSDFKYVKEL</sequence>
<proteinExistence type="predicted"/>
<accession>A0AAD7XP60</accession>
<feature type="compositionally biased region" description="Acidic residues" evidence="1">
    <location>
        <begin position="62"/>
        <end position="74"/>
    </location>
</feature>